<dbReference type="AlphaFoldDB" id="A0A8S2Z6E8"/>
<name>A0A8S2Z6E8_9BILA</name>
<evidence type="ECO:0000313" key="1">
    <source>
        <dbReference type="EMBL" id="CAF4611648.1"/>
    </source>
</evidence>
<accession>A0A8S2Z6E8</accession>
<comment type="caution">
    <text evidence="1">The sequence shown here is derived from an EMBL/GenBank/DDBJ whole genome shotgun (WGS) entry which is preliminary data.</text>
</comment>
<feature type="non-terminal residue" evidence="1">
    <location>
        <position position="37"/>
    </location>
</feature>
<dbReference type="Proteomes" id="UP000681967">
    <property type="component" value="Unassembled WGS sequence"/>
</dbReference>
<reference evidence="1" key="1">
    <citation type="submission" date="2021-02" db="EMBL/GenBank/DDBJ databases">
        <authorList>
            <person name="Nowell W R."/>
        </authorList>
    </citation>
    <scope>NUCLEOTIDE SEQUENCE</scope>
</reference>
<proteinExistence type="predicted"/>
<dbReference type="EMBL" id="CAJOBJ010106476">
    <property type="protein sequence ID" value="CAF4611648.1"/>
    <property type="molecule type" value="Genomic_DNA"/>
</dbReference>
<dbReference type="Proteomes" id="UP000681720">
    <property type="component" value="Unassembled WGS sequence"/>
</dbReference>
<organism evidence="1 3">
    <name type="scientific">Rotaria magnacalcarata</name>
    <dbReference type="NCBI Taxonomy" id="392030"/>
    <lineage>
        <taxon>Eukaryota</taxon>
        <taxon>Metazoa</taxon>
        <taxon>Spiralia</taxon>
        <taxon>Gnathifera</taxon>
        <taxon>Rotifera</taxon>
        <taxon>Eurotatoria</taxon>
        <taxon>Bdelloidea</taxon>
        <taxon>Philodinida</taxon>
        <taxon>Philodinidae</taxon>
        <taxon>Rotaria</taxon>
    </lineage>
</organism>
<sequence>MRINPEQGVQFAQLLVQDNEPLADLTQVVDVFLEQNL</sequence>
<evidence type="ECO:0000313" key="2">
    <source>
        <dbReference type="EMBL" id="CAF4706230.1"/>
    </source>
</evidence>
<evidence type="ECO:0000313" key="3">
    <source>
        <dbReference type="Proteomes" id="UP000681720"/>
    </source>
</evidence>
<dbReference type="EMBL" id="CAJOBH010119911">
    <property type="protein sequence ID" value="CAF4706230.1"/>
    <property type="molecule type" value="Genomic_DNA"/>
</dbReference>
<protein>
    <submittedName>
        <fullName evidence="1">Uncharacterized protein</fullName>
    </submittedName>
</protein>
<gene>
    <name evidence="2" type="ORF">BYL167_LOCUS44294</name>
    <name evidence="1" type="ORF">GIL414_LOCUS39377</name>
</gene>